<feature type="site" description="Important for substrate specificity" evidence="3">
    <location>
        <position position="80"/>
    </location>
</feature>
<feature type="active site" description="Proton acceptor" evidence="3">
    <location>
        <position position="79"/>
    </location>
</feature>
<dbReference type="CDD" id="cd00555">
    <property type="entry name" value="Maf"/>
    <property type="match status" value="1"/>
</dbReference>
<dbReference type="Gene3D" id="3.90.950.10">
    <property type="match status" value="1"/>
</dbReference>
<feature type="site" description="Important for substrate specificity" evidence="3">
    <location>
        <position position="165"/>
    </location>
</feature>
<keyword evidence="3" id="KW-0963">Cytoplasm</keyword>
<proteinExistence type="inferred from homology"/>
<dbReference type="GO" id="GO:0047429">
    <property type="term" value="F:nucleoside triphosphate diphosphatase activity"/>
    <property type="evidence" value="ECO:0007669"/>
    <property type="project" value="UniProtKB-EC"/>
</dbReference>
<dbReference type="GO" id="GO:0005737">
    <property type="term" value="C:cytoplasm"/>
    <property type="evidence" value="ECO:0007669"/>
    <property type="project" value="UniProtKB-SubCell"/>
</dbReference>
<evidence type="ECO:0000256" key="2">
    <source>
        <dbReference type="ARBA" id="ARBA00022801"/>
    </source>
</evidence>
<dbReference type="AlphaFoldDB" id="A0A6J4NNB6"/>
<name>A0A6J4NNB6_9CHLR</name>
<comment type="cofactor">
    <cofactor evidence="1 3">
        <name>a divalent metal cation</name>
        <dbReference type="ChEBI" id="CHEBI:60240"/>
    </cofactor>
</comment>
<keyword evidence="2 3" id="KW-0378">Hydrolase</keyword>
<dbReference type="EMBL" id="CADCTR010003264">
    <property type="protein sequence ID" value="CAA9390909.1"/>
    <property type="molecule type" value="Genomic_DNA"/>
</dbReference>
<dbReference type="SUPFAM" id="SSF52972">
    <property type="entry name" value="ITPase-like"/>
    <property type="match status" value="1"/>
</dbReference>
<reference evidence="4" key="1">
    <citation type="submission" date="2020-02" db="EMBL/GenBank/DDBJ databases">
        <authorList>
            <person name="Meier V. D."/>
        </authorList>
    </citation>
    <scope>NUCLEOTIDE SEQUENCE</scope>
    <source>
        <strain evidence="4">AVDCRST_MAG93</strain>
    </source>
</reference>
<dbReference type="NCBIfam" id="TIGR00172">
    <property type="entry name" value="maf"/>
    <property type="match status" value="1"/>
</dbReference>
<feature type="site" description="Important for substrate specificity" evidence="3">
    <location>
        <position position="10"/>
    </location>
</feature>
<dbReference type="PANTHER" id="PTHR43213:SF5">
    <property type="entry name" value="BIFUNCTIONAL DTTP_UTP PYROPHOSPHATASE_METHYLTRANSFERASE PROTEIN-RELATED"/>
    <property type="match status" value="1"/>
</dbReference>
<comment type="similarity">
    <text evidence="3">Belongs to the Maf family. YhdE subfamily.</text>
</comment>
<comment type="subcellular location">
    <subcellularLocation>
        <location evidence="3">Cytoplasm</location>
    </subcellularLocation>
</comment>
<sequence length="226" mass="24067">MLVLASASPRRRELLGYLGAPFVAIATNGEEQDWALPAEIERQLPSFPLDPRQHPTMLAWRKTQAAIEEGYRGIIVGADTIVAIDGMILGKPRDDADARRMLGMLAGRTHTVYTGLSLLDTGAQPRCLLDLVASDVTMSVLTDAEIAAYVATGEPSDKAGAYGIQGLGGRLVQGVAGSYTAVVGLPLVAVHRLLHTLGISELIDPGVAFQRWLADQGRNVPPCTET</sequence>
<dbReference type="HAMAP" id="MF_00528">
    <property type="entry name" value="Maf"/>
    <property type="match status" value="1"/>
</dbReference>
<protein>
    <recommendedName>
        <fullName evidence="3">dTTP/UTP pyrophosphatase</fullName>
        <shortName evidence="3">dTTPase/UTPase</shortName>
        <ecNumber evidence="3">3.6.1.9</ecNumber>
    </recommendedName>
    <alternativeName>
        <fullName evidence="3">Nucleoside triphosphate pyrophosphatase</fullName>
    </alternativeName>
    <alternativeName>
        <fullName evidence="3">Nucleotide pyrophosphatase</fullName>
        <shortName evidence="3">Nucleotide PPase</shortName>
    </alternativeName>
</protein>
<dbReference type="PANTHER" id="PTHR43213">
    <property type="entry name" value="BIFUNCTIONAL DTTP/UTP PYROPHOSPHATASE/METHYLTRANSFERASE PROTEIN-RELATED"/>
    <property type="match status" value="1"/>
</dbReference>
<dbReference type="PIRSF" id="PIRSF006305">
    <property type="entry name" value="Maf"/>
    <property type="match status" value="1"/>
</dbReference>
<dbReference type="InterPro" id="IPR003697">
    <property type="entry name" value="Maf-like"/>
</dbReference>
<organism evidence="4">
    <name type="scientific">uncultured Chloroflexia bacterium</name>
    <dbReference type="NCBI Taxonomy" id="1672391"/>
    <lineage>
        <taxon>Bacteria</taxon>
        <taxon>Bacillati</taxon>
        <taxon>Chloroflexota</taxon>
        <taxon>Chloroflexia</taxon>
        <taxon>environmental samples</taxon>
    </lineage>
</organism>
<dbReference type="GO" id="GO:0009117">
    <property type="term" value="P:nucleotide metabolic process"/>
    <property type="evidence" value="ECO:0007669"/>
    <property type="project" value="UniProtKB-KW"/>
</dbReference>
<gene>
    <name evidence="4" type="ORF">AVDCRST_MAG93-9729</name>
</gene>
<evidence type="ECO:0000313" key="4">
    <source>
        <dbReference type="EMBL" id="CAA9390909.1"/>
    </source>
</evidence>
<dbReference type="EC" id="3.6.1.9" evidence="3"/>
<comment type="function">
    <text evidence="3">Nucleoside triphosphate pyrophosphatase that hydrolyzes dTTP and UTP. May have a dual role in cell division arrest and in preventing the incorporation of modified nucleotides into cellular nucleic acids.</text>
</comment>
<accession>A0A6J4NNB6</accession>
<comment type="catalytic activity">
    <reaction evidence="3">
        <text>UTP + H2O = UMP + diphosphate + H(+)</text>
        <dbReference type="Rhea" id="RHEA:29395"/>
        <dbReference type="ChEBI" id="CHEBI:15377"/>
        <dbReference type="ChEBI" id="CHEBI:15378"/>
        <dbReference type="ChEBI" id="CHEBI:33019"/>
        <dbReference type="ChEBI" id="CHEBI:46398"/>
        <dbReference type="ChEBI" id="CHEBI:57865"/>
        <dbReference type="EC" id="3.6.1.9"/>
    </reaction>
</comment>
<comment type="catalytic activity">
    <reaction evidence="3">
        <text>dTTP + H2O = dTMP + diphosphate + H(+)</text>
        <dbReference type="Rhea" id="RHEA:28534"/>
        <dbReference type="ChEBI" id="CHEBI:15377"/>
        <dbReference type="ChEBI" id="CHEBI:15378"/>
        <dbReference type="ChEBI" id="CHEBI:33019"/>
        <dbReference type="ChEBI" id="CHEBI:37568"/>
        <dbReference type="ChEBI" id="CHEBI:63528"/>
        <dbReference type="EC" id="3.6.1.9"/>
    </reaction>
</comment>
<evidence type="ECO:0000256" key="3">
    <source>
        <dbReference type="HAMAP-Rule" id="MF_00528"/>
    </source>
</evidence>
<dbReference type="InterPro" id="IPR029001">
    <property type="entry name" value="ITPase-like_fam"/>
</dbReference>
<keyword evidence="3" id="KW-0546">Nucleotide metabolism</keyword>
<dbReference type="Pfam" id="PF02545">
    <property type="entry name" value="Maf"/>
    <property type="match status" value="1"/>
</dbReference>
<evidence type="ECO:0000256" key="1">
    <source>
        <dbReference type="ARBA" id="ARBA00001968"/>
    </source>
</evidence>
<comment type="caution">
    <text evidence="3">Lacks conserved residue(s) required for the propagation of feature annotation.</text>
</comment>